<evidence type="ECO:0000313" key="5">
    <source>
        <dbReference type="EMBL" id="TQE13906.1"/>
    </source>
</evidence>
<dbReference type="PRINTS" id="PR00364">
    <property type="entry name" value="DISEASERSIST"/>
</dbReference>
<dbReference type="PANTHER" id="PTHR11017:SF574">
    <property type="entry name" value="ADP-RIBOSYL CYCLASE_CYCLIC ADP-RIBOSE HYDROLASE"/>
    <property type="match status" value="1"/>
</dbReference>
<keyword evidence="2" id="KW-0677">Repeat</keyword>
<dbReference type="AlphaFoldDB" id="A0A540NS87"/>
<dbReference type="InterPro" id="IPR002182">
    <property type="entry name" value="NB-ARC"/>
</dbReference>
<dbReference type="SUPFAM" id="SSF52540">
    <property type="entry name" value="P-loop containing nucleoside triphosphate hydrolases"/>
    <property type="match status" value="1"/>
</dbReference>
<dbReference type="InterPro" id="IPR044974">
    <property type="entry name" value="Disease_R_plants"/>
</dbReference>
<evidence type="ECO:0000256" key="2">
    <source>
        <dbReference type="ARBA" id="ARBA00022737"/>
    </source>
</evidence>
<dbReference type="Pfam" id="PF23282">
    <property type="entry name" value="WHD_ROQ1"/>
    <property type="match status" value="1"/>
</dbReference>
<dbReference type="Gene3D" id="3.40.50.300">
    <property type="entry name" value="P-loop containing nucleotide triphosphate hydrolases"/>
    <property type="match status" value="1"/>
</dbReference>
<dbReference type="Pfam" id="PF00931">
    <property type="entry name" value="NB-ARC"/>
    <property type="match status" value="1"/>
</dbReference>
<dbReference type="InterPro" id="IPR036390">
    <property type="entry name" value="WH_DNA-bd_sf"/>
</dbReference>
<evidence type="ECO:0000256" key="1">
    <source>
        <dbReference type="ARBA" id="ARBA00022614"/>
    </source>
</evidence>
<dbReference type="Gene3D" id="1.10.10.10">
    <property type="entry name" value="Winged helix-like DNA-binding domain superfamily/Winged helix DNA-binding domain"/>
    <property type="match status" value="1"/>
</dbReference>
<dbReference type="InterPro" id="IPR042197">
    <property type="entry name" value="Apaf_helical"/>
</dbReference>
<dbReference type="Gene3D" id="1.10.8.430">
    <property type="entry name" value="Helical domain of apoptotic protease-activating factors"/>
    <property type="match status" value="1"/>
</dbReference>
<dbReference type="EMBL" id="VIEB01000008">
    <property type="protein sequence ID" value="TQE13906.1"/>
    <property type="molecule type" value="Genomic_DNA"/>
</dbReference>
<name>A0A540NS87_MALBA</name>
<keyword evidence="6" id="KW-1185">Reference proteome</keyword>
<dbReference type="GO" id="GO:0006952">
    <property type="term" value="P:defense response"/>
    <property type="evidence" value="ECO:0007669"/>
    <property type="project" value="InterPro"/>
</dbReference>
<evidence type="ECO:0000259" key="3">
    <source>
        <dbReference type="Pfam" id="PF00931"/>
    </source>
</evidence>
<organism evidence="5 6">
    <name type="scientific">Malus baccata</name>
    <name type="common">Siberian crab apple</name>
    <name type="synonym">Pyrus baccata</name>
    <dbReference type="NCBI Taxonomy" id="106549"/>
    <lineage>
        <taxon>Eukaryota</taxon>
        <taxon>Viridiplantae</taxon>
        <taxon>Streptophyta</taxon>
        <taxon>Embryophyta</taxon>
        <taxon>Tracheophyta</taxon>
        <taxon>Spermatophyta</taxon>
        <taxon>Magnoliopsida</taxon>
        <taxon>eudicotyledons</taxon>
        <taxon>Gunneridae</taxon>
        <taxon>Pentapetalae</taxon>
        <taxon>rosids</taxon>
        <taxon>fabids</taxon>
        <taxon>Rosales</taxon>
        <taxon>Rosaceae</taxon>
        <taxon>Amygdaloideae</taxon>
        <taxon>Maleae</taxon>
        <taxon>Malus</taxon>
    </lineage>
</organism>
<dbReference type="Proteomes" id="UP000315295">
    <property type="component" value="Unassembled WGS sequence"/>
</dbReference>
<dbReference type="InterPro" id="IPR027417">
    <property type="entry name" value="P-loop_NTPase"/>
</dbReference>
<dbReference type="SUPFAM" id="SSF46785">
    <property type="entry name" value="Winged helix' DNA-binding domain"/>
    <property type="match status" value="1"/>
</dbReference>
<dbReference type="PANTHER" id="PTHR11017">
    <property type="entry name" value="LEUCINE-RICH REPEAT-CONTAINING PROTEIN"/>
    <property type="match status" value="1"/>
</dbReference>
<evidence type="ECO:0000313" key="6">
    <source>
        <dbReference type="Proteomes" id="UP000315295"/>
    </source>
</evidence>
<dbReference type="InterPro" id="IPR036388">
    <property type="entry name" value="WH-like_DNA-bd_sf"/>
</dbReference>
<gene>
    <name evidence="5" type="ORF">C1H46_000537</name>
</gene>
<feature type="domain" description="NB-ARC" evidence="3">
    <location>
        <begin position="1"/>
        <end position="143"/>
    </location>
</feature>
<dbReference type="InterPro" id="IPR058192">
    <property type="entry name" value="WHD_ROQ1-like"/>
</dbReference>
<keyword evidence="1" id="KW-0433">Leucine-rich repeat</keyword>
<sequence>MGGIGKTTLAEAVFNRLSSKFEACCFLRNVREREQKDGLEHLQNTLLSQILKEEGLCIGSTFVRDRLGRTKVLIVLDDVNDSMQMEGLVGNRLRFGNGSRIIITSRNRGTLRQTVEEDKIYKVGRLKRDDALQLLCSHAFKNTRITDYKGLAEKAMHYAGGIPLALILLGSSFLNCKSKEDLENELEKLKQFPNENIQRVLRLSYDGLGRNEKEIFLDIACFHKGHDVDEVKQLLNVRGFFVTVGIRILIDMSLISIDSRLGQETIEMHDLLEEMGRTIVQEQCFEDPSKWSRLFNDKDVYHVLKSNKVRVKCTQFFFFLFVEKNTCESQLY</sequence>
<accession>A0A540NS87</accession>
<comment type="caution">
    <text evidence="5">The sequence shown here is derived from an EMBL/GenBank/DDBJ whole genome shotgun (WGS) entry which is preliminary data.</text>
</comment>
<dbReference type="GO" id="GO:0043531">
    <property type="term" value="F:ADP binding"/>
    <property type="evidence" value="ECO:0007669"/>
    <property type="project" value="InterPro"/>
</dbReference>
<protein>
    <submittedName>
        <fullName evidence="5">Uncharacterized protein</fullName>
    </submittedName>
</protein>
<evidence type="ECO:0000259" key="4">
    <source>
        <dbReference type="Pfam" id="PF23282"/>
    </source>
</evidence>
<reference evidence="5 6" key="1">
    <citation type="journal article" date="2019" name="G3 (Bethesda)">
        <title>Sequencing of a Wild Apple (Malus baccata) Genome Unravels the Differences Between Cultivated and Wild Apple Species Regarding Disease Resistance and Cold Tolerance.</title>
        <authorList>
            <person name="Chen X."/>
        </authorList>
    </citation>
    <scope>NUCLEOTIDE SEQUENCE [LARGE SCALE GENOMIC DNA]</scope>
    <source>
        <strain evidence="6">cv. Shandingzi</strain>
        <tissue evidence="5">Leaves</tissue>
    </source>
</reference>
<proteinExistence type="predicted"/>
<feature type="domain" description="Disease resistance protein Roq1-like winged-helix" evidence="4">
    <location>
        <begin position="211"/>
        <end position="283"/>
    </location>
</feature>